<evidence type="ECO:0000313" key="3">
    <source>
        <dbReference type="Proteomes" id="UP000248090"/>
    </source>
</evidence>
<evidence type="ECO:0000313" key="2">
    <source>
        <dbReference type="EMBL" id="PXF32455.1"/>
    </source>
</evidence>
<organism evidence="2 3">
    <name type="scientific">Pokkaliibacter plantistimulans</name>
    <dbReference type="NCBI Taxonomy" id="1635171"/>
    <lineage>
        <taxon>Bacteria</taxon>
        <taxon>Pseudomonadati</taxon>
        <taxon>Pseudomonadota</taxon>
        <taxon>Gammaproteobacteria</taxon>
        <taxon>Oceanospirillales</taxon>
        <taxon>Balneatrichaceae</taxon>
        <taxon>Pokkaliibacter</taxon>
    </lineage>
</organism>
<protein>
    <recommendedName>
        <fullName evidence="1">HD-GYP domain-containing protein</fullName>
    </recommendedName>
</protein>
<sequence length="69" mass="7765">MLEARIPAVADIIESMSLERPCRPALGTDIILNQIRQMSGSKLDPRVVDACIRIVEHGEFQPNRMSFVE</sequence>
<reference evidence="2 3" key="1">
    <citation type="submission" date="2015-03" db="EMBL/GenBank/DDBJ databases">
        <authorList>
            <person name="Krishnan R."/>
            <person name="Midha S."/>
            <person name="Patil P.B."/>
            <person name="Rameshkumar N."/>
        </authorList>
    </citation>
    <scope>NUCLEOTIDE SEQUENCE [LARGE SCALE GENOMIC DNA]</scope>
    <source>
        <strain evidence="2 3">L1E11</strain>
    </source>
</reference>
<dbReference type="Gene3D" id="1.10.3210.10">
    <property type="entry name" value="Hypothetical protein af1432"/>
    <property type="match status" value="1"/>
</dbReference>
<dbReference type="Proteomes" id="UP000248090">
    <property type="component" value="Unassembled WGS sequence"/>
</dbReference>
<proteinExistence type="predicted"/>
<name>A0ABX5M0K4_9GAMM</name>
<dbReference type="SUPFAM" id="SSF109604">
    <property type="entry name" value="HD-domain/PDEase-like"/>
    <property type="match status" value="1"/>
</dbReference>
<feature type="domain" description="HD-GYP" evidence="1">
    <location>
        <begin position="1"/>
        <end position="67"/>
    </location>
</feature>
<dbReference type="RefSeq" id="WP_110186208.1">
    <property type="nucleotide sequence ID" value="NZ_CP177354.1"/>
</dbReference>
<dbReference type="InterPro" id="IPR037522">
    <property type="entry name" value="HD_GYP_dom"/>
</dbReference>
<dbReference type="EMBL" id="LAPT01000018">
    <property type="protein sequence ID" value="PXF32455.1"/>
    <property type="molecule type" value="Genomic_DNA"/>
</dbReference>
<comment type="caution">
    <text evidence="2">The sequence shown here is derived from an EMBL/GenBank/DDBJ whole genome shotgun (WGS) entry which is preliminary data.</text>
</comment>
<gene>
    <name evidence="2" type="ORF">WH50_04290</name>
</gene>
<keyword evidence="3" id="KW-1185">Reference proteome</keyword>
<accession>A0ABX5M0K4</accession>
<dbReference type="PROSITE" id="PS51832">
    <property type="entry name" value="HD_GYP"/>
    <property type="match status" value="1"/>
</dbReference>
<evidence type="ECO:0000259" key="1">
    <source>
        <dbReference type="PROSITE" id="PS51832"/>
    </source>
</evidence>